<evidence type="ECO:0000313" key="3">
    <source>
        <dbReference type="EMBL" id="MBB2890630.1"/>
    </source>
</evidence>
<dbReference type="InterPro" id="IPR011650">
    <property type="entry name" value="Peptidase_M20_dimer"/>
</dbReference>
<dbReference type="SUPFAM" id="SSF55031">
    <property type="entry name" value="Bacterial exopeptidase dimerisation domain"/>
    <property type="match status" value="1"/>
</dbReference>
<dbReference type="GO" id="GO:0071713">
    <property type="term" value="F:para-aminobenzoyl-glutamate hydrolase activity"/>
    <property type="evidence" value="ECO:0007669"/>
    <property type="project" value="TreeGrafter"/>
</dbReference>
<dbReference type="GO" id="GO:0005737">
    <property type="term" value="C:cytoplasm"/>
    <property type="evidence" value="ECO:0007669"/>
    <property type="project" value="TreeGrafter"/>
</dbReference>
<dbReference type="SUPFAM" id="SSF53187">
    <property type="entry name" value="Zn-dependent exopeptidases"/>
    <property type="match status" value="1"/>
</dbReference>
<dbReference type="AlphaFoldDB" id="A0A839MYU1"/>
<dbReference type="Pfam" id="PF01546">
    <property type="entry name" value="Peptidase_M20"/>
    <property type="match status" value="1"/>
</dbReference>
<dbReference type="NCBIfam" id="TIGR01891">
    <property type="entry name" value="amidohydrolases"/>
    <property type="match status" value="1"/>
</dbReference>
<dbReference type="InterPro" id="IPR002933">
    <property type="entry name" value="Peptidase_M20"/>
</dbReference>
<name>A0A839MYU1_9MICO</name>
<gene>
    <name evidence="3" type="ORF">FHU39_000614</name>
</gene>
<keyword evidence="4" id="KW-1185">Reference proteome</keyword>
<dbReference type="PANTHER" id="PTHR30575:SF0">
    <property type="entry name" value="XAA-ARG DIPEPTIDASE"/>
    <property type="match status" value="1"/>
</dbReference>
<evidence type="ECO:0000259" key="2">
    <source>
        <dbReference type="Pfam" id="PF07687"/>
    </source>
</evidence>
<dbReference type="PANTHER" id="PTHR30575">
    <property type="entry name" value="PEPTIDASE M20"/>
    <property type="match status" value="1"/>
</dbReference>
<dbReference type="InterPro" id="IPR017144">
    <property type="entry name" value="Xaa-Arg_dipeptidase"/>
</dbReference>
<dbReference type="CDD" id="cd03887">
    <property type="entry name" value="M20_Acy1L2"/>
    <property type="match status" value="1"/>
</dbReference>
<comment type="similarity">
    <text evidence="1">Belongs to the peptidase M20A family.</text>
</comment>
<proteinExistence type="inferred from homology"/>
<dbReference type="GO" id="GO:0046657">
    <property type="term" value="P:folic acid catabolic process"/>
    <property type="evidence" value="ECO:0007669"/>
    <property type="project" value="TreeGrafter"/>
</dbReference>
<dbReference type="EMBL" id="JACHVQ010000001">
    <property type="protein sequence ID" value="MBB2890630.1"/>
    <property type="molecule type" value="Genomic_DNA"/>
</dbReference>
<sequence>MSAALPVTGTAEAQLLAEVDRWGAEVVGLSHGLHREPELGLAEFRSRDKVSRLLRSAGFAVQSPVGGLETALVGSFGSGELVIALCAEYDALPGIGHACGHNVNGAASVGAALGLAAVADELDLTVLLIGTPAEETIGGKVQLLDAGVFDGVHAAMMVHASAADEIAGSSYALGVWDVEYAGQPAHAAVAPWHGVNAADAVTLAYQAVGLLRQQLRCDQLVSFVIHEAGRAPNVIPASARATVELRARTVVELRELQEAVRHCLDAGAMATGAQLQLTPRGNDFAEPRQDTAMTRLYAEAMSELGRTPVDLAGKPCASTDMGNVSHVVPSIQPMIGYDVAGAIHHTPQFAQHGVSASADRAVLDGARGLALVGARLAQDPAQRHRLMHTSHTSGKASR</sequence>
<dbReference type="Pfam" id="PF07687">
    <property type="entry name" value="M20_dimer"/>
    <property type="match status" value="1"/>
</dbReference>
<dbReference type="Proteomes" id="UP000559182">
    <property type="component" value="Unassembled WGS sequence"/>
</dbReference>
<evidence type="ECO:0000256" key="1">
    <source>
        <dbReference type="PIRNR" id="PIRNR037226"/>
    </source>
</evidence>
<dbReference type="RefSeq" id="WP_221185105.1">
    <property type="nucleotide sequence ID" value="NZ_JACHVQ010000001.1"/>
</dbReference>
<dbReference type="InterPro" id="IPR017439">
    <property type="entry name" value="Amidohydrolase"/>
</dbReference>
<comment type="caution">
    <text evidence="3">The sequence shown here is derived from an EMBL/GenBank/DDBJ whole genome shotgun (WGS) entry which is preliminary data.</text>
</comment>
<dbReference type="FunFam" id="3.30.70.360:FF:000004">
    <property type="entry name" value="Peptidase M20 domain-containing protein 2"/>
    <property type="match status" value="1"/>
</dbReference>
<dbReference type="InterPro" id="IPR052030">
    <property type="entry name" value="Peptidase_M20/M20A_hydrolases"/>
</dbReference>
<dbReference type="Gene3D" id="3.40.630.10">
    <property type="entry name" value="Zn peptidases"/>
    <property type="match status" value="1"/>
</dbReference>
<protein>
    <recommendedName>
        <fullName evidence="1">Peptidase M20 domain-containing protein 2</fullName>
    </recommendedName>
</protein>
<dbReference type="Gene3D" id="3.30.70.360">
    <property type="match status" value="1"/>
</dbReference>
<dbReference type="GO" id="GO:0016805">
    <property type="term" value="F:dipeptidase activity"/>
    <property type="evidence" value="ECO:0007669"/>
    <property type="project" value="InterPro"/>
</dbReference>
<dbReference type="PIRSF" id="PIRSF037226">
    <property type="entry name" value="Amidohydrolase_ACY1L2_prd"/>
    <property type="match status" value="1"/>
</dbReference>
<organism evidence="3 4">
    <name type="scientific">Flexivirga oryzae</name>
    <dbReference type="NCBI Taxonomy" id="1794944"/>
    <lineage>
        <taxon>Bacteria</taxon>
        <taxon>Bacillati</taxon>
        <taxon>Actinomycetota</taxon>
        <taxon>Actinomycetes</taxon>
        <taxon>Micrococcales</taxon>
        <taxon>Dermacoccaceae</taxon>
        <taxon>Flexivirga</taxon>
    </lineage>
</organism>
<reference evidence="3 4" key="1">
    <citation type="submission" date="2020-08" db="EMBL/GenBank/DDBJ databases">
        <title>Sequencing the genomes of 1000 actinobacteria strains.</title>
        <authorList>
            <person name="Klenk H.-P."/>
        </authorList>
    </citation>
    <scope>NUCLEOTIDE SEQUENCE [LARGE SCALE GENOMIC DNA]</scope>
    <source>
        <strain evidence="3 4">DSM 105369</strain>
    </source>
</reference>
<accession>A0A839MYU1</accession>
<feature type="domain" description="Peptidase M20 dimerisation" evidence="2">
    <location>
        <begin position="177"/>
        <end position="266"/>
    </location>
</feature>
<evidence type="ECO:0000313" key="4">
    <source>
        <dbReference type="Proteomes" id="UP000559182"/>
    </source>
</evidence>
<keyword evidence="3" id="KW-0378">Hydrolase</keyword>
<dbReference type="InterPro" id="IPR036264">
    <property type="entry name" value="Bact_exopeptidase_dim_dom"/>
</dbReference>